<dbReference type="OrthoDB" id="9789241at2"/>
<evidence type="ECO:0000256" key="1">
    <source>
        <dbReference type="ARBA" id="ARBA00004141"/>
    </source>
</evidence>
<dbReference type="InterPro" id="IPR000568">
    <property type="entry name" value="ATP_synth_F0_asu"/>
</dbReference>
<dbReference type="NCBIfam" id="TIGR01131">
    <property type="entry name" value="ATP_synt_6_or_A"/>
    <property type="match status" value="1"/>
</dbReference>
<sequence>MGDPSSVPTFQFGGLTFNVTNMISGLIAFVLVFLFVFALSRHITMKPGRGQNILEWLIDFTNNILKGSIPGNETSAFGLYGFTLFLFLFVSNELGLFLQISLGGKDWVRSPTSDPIVTMTFSLATLMIAQYAGVMKFGWKKHFSGYLKPFVFWLPISIFEEFTNFLTLGLRIFGVIYSGEMLLKIIGNMAFSGGVASFGVAVVLALVWQGFSAFLGAIQAFVFVTLSSVYIADKIEID</sequence>
<name>A0A1B2IZS5_9LACO</name>
<dbReference type="InterPro" id="IPR045082">
    <property type="entry name" value="ATP_syn_F0_a_bact/chloroplast"/>
</dbReference>
<dbReference type="PRINTS" id="PR00123">
    <property type="entry name" value="ATPASEA"/>
</dbReference>
<dbReference type="GO" id="GO:0046933">
    <property type="term" value="F:proton-transporting ATP synthase activity, rotational mechanism"/>
    <property type="evidence" value="ECO:0007669"/>
    <property type="project" value="UniProtKB-UniRule"/>
</dbReference>
<dbReference type="GO" id="GO:0042777">
    <property type="term" value="P:proton motive force-driven plasma membrane ATP synthesis"/>
    <property type="evidence" value="ECO:0007669"/>
    <property type="project" value="TreeGrafter"/>
</dbReference>
<dbReference type="NCBIfam" id="NF004479">
    <property type="entry name" value="PRK05815.1-4"/>
    <property type="match status" value="1"/>
</dbReference>
<comment type="function">
    <text evidence="11 12">Key component of the proton channel; it plays a direct role in the translocation of protons across the membrane.</text>
</comment>
<comment type="similarity">
    <text evidence="2 11 12">Belongs to the ATPase A chain family.</text>
</comment>
<dbReference type="InterPro" id="IPR035908">
    <property type="entry name" value="F0_ATP_A_sf"/>
</dbReference>
<evidence type="ECO:0000256" key="6">
    <source>
        <dbReference type="ARBA" id="ARBA00022781"/>
    </source>
</evidence>
<evidence type="ECO:0000256" key="10">
    <source>
        <dbReference type="ARBA" id="ARBA00023310"/>
    </source>
</evidence>
<feature type="transmembrane region" description="Helical" evidence="11">
    <location>
        <begin position="116"/>
        <end position="138"/>
    </location>
</feature>
<evidence type="ECO:0000256" key="7">
    <source>
        <dbReference type="ARBA" id="ARBA00022989"/>
    </source>
</evidence>
<evidence type="ECO:0000256" key="2">
    <source>
        <dbReference type="ARBA" id="ARBA00006810"/>
    </source>
</evidence>
<keyword evidence="3 11" id="KW-0813">Transport</keyword>
<dbReference type="Proteomes" id="UP000093267">
    <property type="component" value="Chromosome"/>
</dbReference>
<dbReference type="Pfam" id="PF00119">
    <property type="entry name" value="ATP-synt_A"/>
    <property type="match status" value="1"/>
</dbReference>
<keyword evidence="7 11" id="KW-1133">Transmembrane helix</keyword>
<evidence type="ECO:0000256" key="4">
    <source>
        <dbReference type="ARBA" id="ARBA00022547"/>
    </source>
</evidence>
<dbReference type="HAMAP" id="MF_01393">
    <property type="entry name" value="ATP_synth_a_bact"/>
    <property type="match status" value="1"/>
</dbReference>
<dbReference type="AlphaFoldDB" id="A0A1B2IZS5"/>
<dbReference type="GO" id="GO:0005886">
    <property type="term" value="C:plasma membrane"/>
    <property type="evidence" value="ECO:0007669"/>
    <property type="project" value="UniProtKB-SubCell"/>
</dbReference>
<protein>
    <recommendedName>
        <fullName evidence="11 12">ATP synthase subunit a</fullName>
    </recommendedName>
    <alternativeName>
        <fullName evidence="11">ATP synthase F0 sector subunit a</fullName>
    </alternativeName>
    <alternativeName>
        <fullName evidence="11">F-ATPase subunit 6</fullName>
    </alternativeName>
</protein>
<dbReference type="SUPFAM" id="SSF81336">
    <property type="entry name" value="F1F0 ATP synthase subunit A"/>
    <property type="match status" value="1"/>
</dbReference>
<evidence type="ECO:0000313" key="14">
    <source>
        <dbReference type="Proteomes" id="UP000093267"/>
    </source>
</evidence>
<dbReference type="EMBL" id="CP014924">
    <property type="protein sequence ID" value="ANZ67594.1"/>
    <property type="molecule type" value="Genomic_DNA"/>
</dbReference>
<dbReference type="CDD" id="cd00310">
    <property type="entry name" value="ATP-synt_Fo_a_6"/>
    <property type="match status" value="1"/>
</dbReference>
<keyword evidence="11" id="KW-1003">Cell membrane</keyword>
<dbReference type="GO" id="GO:0045259">
    <property type="term" value="C:proton-transporting ATP synthase complex"/>
    <property type="evidence" value="ECO:0007669"/>
    <property type="project" value="UniProtKB-KW"/>
</dbReference>
<proteinExistence type="inferred from homology"/>
<dbReference type="Gene3D" id="1.20.120.220">
    <property type="entry name" value="ATP synthase, F0 complex, subunit A"/>
    <property type="match status" value="1"/>
</dbReference>
<feature type="transmembrane region" description="Helical" evidence="11">
    <location>
        <begin position="20"/>
        <end position="39"/>
    </location>
</feature>
<comment type="subcellular location">
    <subcellularLocation>
        <location evidence="11 12">Cell membrane</location>
        <topology evidence="11 12">Multi-pass membrane protein</topology>
    </subcellularLocation>
    <subcellularLocation>
        <location evidence="1">Membrane</location>
        <topology evidence="1">Multi-pass membrane protein</topology>
    </subcellularLocation>
</comment>
<evidence type="ECO:0000256" key="12">
    <source>
        <dbReference type="RuleBase" id="RU000483"/>
    </source>
</evidence>
<dbReference type="PANTHER" id="PTHR42823">
    <property type="entry name" value="ATP SYNTHASE SUBUNIT A, CHLOROPLASTIC"/>
    <property type="match status" value="1"/>
</dbReference>
<keyword evidence="10 11" id="KW-0066">ATP synthesis</keyword>
<keyword evidence="5 11" id="KW-0812">Transmembrane</keyword>
<feature type="transmembrane region" description="Helical" evidence="11">
    <location>
        <begin position="214"/>
        <end position="232"/>
    </location>
</feature>
<organism evidence="13 14">
    <name type="scientific">Secundilactobacillus paracollinoides</name>
    <dbReference type="NCBI Taxonomy" id="240427"/>
    <lineage>
        <taxon>Bacteria</taxon>
        <taxon>Bacillati</taxon>
        <taxon>Bacillota</taxon>
        <taxon>Bacilli</taxon>
        <taxon>Lactobacillales</taxon>
        <taxon>Lactobacillaceae</taxon>
        <taxon>Secundilactobacillus</taxon>
    </lineage>
</organism>
<dbReference type="KEGG" id="lpd:AYR62_03815"/>
<keyword evidence="9 11" id="KW-0472">Membrane</keyword>
<dbReference type="RefSeq" id="WP_065902861.1">
    <property type="nucleotide sequence ID" value="NZ_CP014912.1"/>
</dbReference>
<evidence type="ECO:0000256" key="8">
    <source>
        <dbReference type="ARBA" id="ARBA00023065"/>
    </source>
</evidence>
<keyword evidence="6 11" id="KW-0375">Hydrogen ion transport</keyword>
<reference evidence="13 14" key="1">
    <citation type="submission" date="2016-03" db="EMBL/GenBank/DDBJ databases">
        <title>Pediococcus and Lactobacillus from brewery environment - whole genome sequencing and assembly.</title>
        <authorList>
            <person name="Behr J."/>
            <person name="Geissler A.J."/>
            <person name="Vogel R.F."/>
        </authorList>
    </citation>
    <scope>NUCLEOTIDE SEQUENCE [LARGE SCALE GENOMIC DNA]</scope>
    <source>
        <strain evidence="13 14">TMW 1.1995</strain>
    </source>
</reference>
<evidence type="ECO:0000256" key="3">
    <source>
        <dbReference type="ARBA" id="ARBA00022448"/>
    </source>
</evidence>
<evidence type="ECO:0000313" key="13">
    <source>
        <dbReference type="EMBL" id="ANZ67594.1"/>
    </source>
</evidence>
<feature type="transmembrane region" description="Helical" evidence="11">
    <location>
        <begin position="185"/>
        <end position="207"/>
    </location>
</feature>
<dbReference type="STRING" id="240427.AYR62_03815"/>
<keyword evidence="8 11" id="KW-0406">Ion transport</keyword>
<evidence type="ECO:0000256" key="5">
    <source>
        <dbReference type="ARBA" id="ARBA00022692"/>
    </source>
</evidence>
<dbReference type="PANTHER" id="PTHR42823:SF3">
    <property type="entry name" value="ATP SYNTHASE SUBUNIT A, CHLOROPLASTIC"/>
    <property type="match status" value="1"/>
</dbReference>
<keyword evidence="4 11" id="KW-0138">CF(0)</keyword>
<evidence type="ECO:0000256" key="9">
    <source>
        <dbReference type="ARBA" id="ARBA00023136"/>
    </source>
</evidence>
<gene>
    <name evidence="11" type="primary">atpB</name>
    <name evidence="13" type="ORF">AYR63_10850</name>
</gene>
<accession>A0A1B2IZS5</accession>
<feature type="transmembrane region" description="Helical" evidence="11">
    <location>
        <begin position="150"/>
        <end position="173"/>
    </location>
</feature>
<evidence type="ECO:0000256" key="11">
    <source>
        <dbReference type="HAMAP-Rule" id="MF_01393"/>
    </source>
</evidence>
<keyword evidence="14" id="KW-1185">Reference proteome</keyword>
<feature type="transmembrane region" description="Helical" evidence="11">
    <location>
        <begin position="76"/>
        <end position="96"/>
    </location>
</feature>